<dbReference type="EMBL" id="JAUOQI010000003">
    <property type="protein sequence ID" value="MDO6576914.1"/>
    <property type="molecule type" value="Genomic_DNA"/>
</dbReference>
<feature type="chain" id="PRO_5043566617" evidence="1">
    <location>
        <begin position="21"/>
        <end position="140"/>
    </location>
</feature>
<reference evidence="2" key="1">
    <citation type="submission" date="2023-07" db="EMBL/GenBank/DDBJ databases">
        <title>Genome content predicts the carbon catabolic preferences of heterotrophic bacteria.</title>
        <authorList>
            <person name="Gralka M."/>
        </authorList>
    </citation>
    <scope>NUCLEOTIDE SEQUENCE</scope>
    <source>
        <strain evidence="2">F2M12</strain>
    </source>
</reference>
<evidence type="ECO:0000313" key="3">
    <source>
        <dbReference type="Proteomes" id="UP001170717"/>
    </source>
</evidence>
<gene>
    <name evidence="2" type="ORF">Q4527_05890</name>
</gene>
<accession>A0AAW7Z0F0</accession>
<comment type="caution">
    <text evidence="2">The sequence shown here is derived from an EMBL/GenBank/DDBJ whole genome shotgun (WGS) entry which is preliminary data.</text>
</comment>
<name>A0AAW7Z0F0_9ALTE</name>
<evidence type="ECO:0000256" key="1">
    <source>
        <dbReference type="SAM" id="SignalP"/>
    </source>
</evidence>
<dbReference type="RefSeq" id="WP_231882129.1">
    <property type="nucleotide sequence ID" value="NZ_CP015346.1"/>
</dbReference>
<protein>
    <submittedName>
        <fullName evidence="2">Uncharacterized protein</fullName>
    </submittedName>
</protein>
<organism evidence="2 3">
    <name type="scientific">Alteromonas stellipolaris</name>
    <dbReference type="NCBI Taxonomy" id="233316"/>
    <lineage>
        <taxon>Bacteria</taxon>
        <taxon>Pseudomonadati</taxon>
        <taxon>Pseudomonadota</taxon>
        <taxon>Gammaproteobacteria</taxon>
        <taxon>Alteromonadales</taxon>
        <taxon>Alteromonadaceae</taxon>
        <taxon>Alteromonas/Salinimonas group</taxon>
        <taxon>Alteromonas</taxon>
    </lineage>
</organism>
<dbReference type="AlphaFoldDB" id="A0AAW7Z0F0"/>
<dbReference type="Proteomes" id="UP001170717">
    <property type="component" value="Unassembled WGS sequence"/>
</dbReference>
<keyword evidence="1" id="KW-0732">Signal</keyword>
<proteinExistence type="predicted"/>
<sequence>MKSLFTLLVCLTLLLQNAMALGLAAVSMEKAQRFTTQFNDSSNDIELICTGNTMRWISLSATEHAGEFVYVSVDISKIPVVHIDCTNSLLCDLPNAVTAPDFSLPLITLVRFNNLATAIAQRPYTAYAYATGLSRAPPLS</sequence>
<evidence type="ECO:0000313" key="2">
    <source>
        <dbReference type="EMBL" id="MDO6576914.1"/>
    </source>
</evidence>
<feature type="signal peptide" evidence="1">
    <location>
        <begin position="1"/>
        <end position="20"/>
    </location>
</feature>